<dbReference type="Proteomes" id="UP001500902">
    <property type="component" value="Unassembled WGS sequence"/>
</dbReference>
<protein>
    <submittedName>
        <fullName evidence="2">MarR family transcriptional regulator</fullName>
    </submittedName>
</protein>
<reference evidence="3" key="1">
    <citation type="journal article" date="2019" name="Int. J. Syst. Evol. Microbiol.">
        <title>The Global Catalogue of Microorganisms (GCM) 10K type strain sequencing project: providing services to taxonomists for standard genome sequencing and annotation.</title>
        <authorList>
            <consortium name="The Broad Institute Genomics Platform"/>
            <consortium name="The Broad Institute Genome Sequencing Center for Infectious Disease"/>
            <person name="Wu L."/>
            <person name="Ma J."/>
        </authorList>
    </citation>
    <scope>NUCLEOTIDE SEQUENCE [LARGE SCALE GENOMIC DNA]</scope>
    <source>
        <strain evidence="3">JCM 16904</strain>
    </source>
</reference>
<evidence type="ECO:0000313" key="2">
    <source>
        <dbReference type="EMBL" id="GAA3718503.1"/>
    </source>
</evidence>
<feature type="domain" description="HTH marR-type" evidence="1">
    <location>
        <begin position="3"/>
        <end position="134"/>
    </location>
</feature>
<dbReference type="Gene3D" id="1.10.10.10">
    <property type="entry name" value="Winged helix-like DNA-binding domain superfamily/Winged helix DNA-binding domain"/>
    <property type="match status" value="1"/>
</dbReference>
<dbReference type="PRINTS" id="PR00598">
    <property type="entry name" value="HTHMARR"/>
</dbReference>
<dbReference type="PANTHER" id="PTHR33164">
    <property type="entry name" value="TRANSCRIPTIONAL REGULATOR, MARR FAMILY"/>
    <property type="match status" value="1"/>
</dbReference>
<dbReference type="Pfam" id="PF12802">
    <property type="entry name" value="MarR_2"/>
    <property type="match status" value="1"/>
</dbReference>
<accession>A0ABP7EI69</accession>
<name>A0ABP7EI69_9ACTN</name>
<dbReference type="PANTHER" id="PTHR33164:SF43">
    <property type="entry name" value="HTH-TYPE TRANSCRIPTIONAL REPRESSOR YETL"/>
    <property type="match status" value="1"/>
</dbReference>
<evidence type="ECO:0000259" key="1">
    <source>
        <dbReference type="PROSITE" id="PS50995"/>
    </source>
</evidence>
<dbReference type="SUPFAM" id="SSF46785">
    <property type="entry name" value="Winged helix' DNA-binding domain"/>
    <property type="match status" value="1"/>
</dbReference>
<dbReference type="SMART" id="SM00347">
    <property type="entry name" value="HTH_MARR"/>
    <property type="match status" value="1"/>
</dbReference>
<organism evidence="2 3">
    <name type="scientific">Nonomuraea antimicrobica</name>
    <dbReference type="NCBI Taxonomy" id="561173"/>
    <lineage>
        <taxon>Bacteria</taxon>
        <taxon>Bacillati</taxon>
        <taxon>Actinomycetota</taxon>
        <taxon>Actinomycetes</taxon>
        <taxon>Streptosporangiales</taxon>
        <taxon>Streptosporangiaceae</taxon>
        <taxon>Nonomuraea</taxon>
    </lineage>
</organism>
<keyword evidence="3" id="KW-1185">Reference proteome</keyword>
<comment type="caution">
    <text evidence="2">The sequence shown here is derived from an EMBL/GenBank/DDBJ whole genome shotgun (WGS) entry which is preliminary data.</text>
</comment>
<dbReference type="EMBL" id="BAAAZP010000238">
    <property type="protein sequence ID" value="GAA3718503.1"/>
    <property type="molecule type" value="Genomic_DNA"/>
</dbReference>
<dbReference type="InterPro" id="IPR000835">
    <property type="entry name" value="HTH_MarR-typ"/>
</dbReference>
<dbReference type="InterPro" id="IPR039422">
    <property type="entry name" value="MarR/SlyA-like"/>
</dbReference>
<gene>
    <name evidence="2" type="ORF">GCM10022224_100280</name>
</gene>
<dbReference type="RefSeq" id="WP_344896581.1">
    <property type="nucleotide sequence ID" value="NZ_BAAAZP010000238.1"/>
</dbReference>
<dbReference type="InterPro" id="IPR036388">
    <property type="entry name" value="WH-like_DNA-bd_sf"/>
</dbReference>
<proteinExistence type="predicted"/>
<sequence>MEDTKLATALVRLAHLVTRVYAEVSKEFELTPQQIQLLCMLLGGSTGMTEMSRALGLEKSSMTGLVDRAERRGVVVRVRDQRDRRACGIELTEQGREIAHDAHRKVTARVEGLIGEIDPGDRERLESVLVGIVRAPHVGRDLPQVAL</sequence>
<dbReference type="PROSITE" id="PS50995">
    <property type="entry name" value="HTH_MARR_2"/>
    <property type="match status" value="1"/>
</dbReference>
<dbReference type="InterPro" id="IPR036390">
    <property type="entry name" value="WH_DNA-bd_sf"/>
</dbReference>
<evidence type="ECO:0000313" key="3">
    <source>
        <dbReference type="Proteomes" id="UP001500902"/>
    </source>
</evidence>